<keyword evidence="6 11" id="KW-0411">Iron-sulfur</keyword>
<comment type="cofactor">
    <cofactor evidence="11">
        <name>[4Fe-4S] cluster</name>
        <dbReference type="ChEBI" id="CHEBI:49883"/>
    </cofactor>
    <text evidence="11">Binds 1 [4Fe-4S] cluster per subunit. Following nitrosylation of the [4Fe-4S] cluster binds 1 [4Fe-8(NO)] cluster per subunit.</text>
</comment>
<evidence type="ECO:0000256" key="5">
    <source>
        <dbReference type="ARBA" id="ARBA00023004"/>
    </source>
</evidence>
<dbReference type="InterPro" id="IPR003482">
    <property type="entry name" value="Whib"/>
</dbReference>
<keyword evidence="5 11" id="KW-0408">Iron</keyword>
<keyword evidence="7 11" id="KW-0805">Transcription regulation</keyword>
<dbReference type="EMBL" id="JBHMEI010000004">
    <property type="protein sequence ID" value="MFB9201187.1"/>
    <property type="molecule type" value="Genomic_DNA"/>
</dbReference>
<comment type="PTM">
    <text evidence="11">The Fe-S cluster can be nitrosylated by nitric oxide (NO).</text>
</comment>
<keyword evidence="3 11" id="KW-0004">4Fe-4S</keyword>
<proteinExistence type="inferred from homology"/>
<dbReference type="Pfam" id="PF02467">
    <property type="entry name" value="Whib"/>
    <property type="match status" value="1"/>
</dbReference>
<evidence type="ECO:0000256" key="3">
    <source>
        <dbReference type="ARBA" id="ARBA00022485"/>
    </source>
</evidence>
<evidence type="ECO:0000256" key="8">
    <source>
        <dbReference type="ARBA" id="ARBA00023125"/>
    </source>
</evidence>
<keyword evidence="8 11" id="KW-0238">DNA-binding</keyword>
<evidence type="ECO:0000256" key="11">
    <source>
        <dbReference type="HAMAP-Rule" id="MF_01479"/>
    </source>
</evidence>
<comment type="PTM">
    <text evidence="11">Upon Fe-S cluster removal intramolecular disulfide bonds are formed.</text>
</comment>
<name>A0ABV5IA27_9ACTN</name>
<accession>A0ABV5IA27</accession>
<gene>
    <name evidence="11" type="primary">whiB</name>
    <name evidence="14" type="ORF">ACFFV7_08310</name>
</gene>
<evidence type="ECO:0000256" key="1">
    <source>
        <dbReference type="ARBA" id="ARBA00004496"/>
    </source>
</evidence>
<evidence type="ECO:0000313" key="15">
    <source>
        <dbReference type="Proteomes" id="UP001589647"/>
    </source>
</evidence>
<dbReference type="HAMAP" id="MF_01479">
    <property type="entry name" value="WhiB"/>
    <property type="match status" value="1"/>
</dbReference>
<comment type="caution">
    <text evidence="14">The sequence shown here is derived from an EMBL/GenBank/DDBJ whole genome shotgun (WGS) entry which is preliminary data.</text>
</comment>
<sequence length="94" mass="10412">MMMLSWSRRAACLEQDPELFFPISVEGPSRSQVEQAKTVCGRCPVRQPCLEYALDTRQAHGVWGGTDPEQRRELSSAGGPRRGSVPAPQLRSGR</sequence>
<evidence type="ECO:0000256" key="7">
    <source>
        <dbReference type="ARBA" id="ARBA00023015"/>
    </source>
</evidence>
<feature type="binding site" evidence="11">
    <location>
        <position position="49"/>
    </location>
    <ligand>
        <name>[4Fe-4S] cluster</name>
        <dbReference type="ChEBI" id="CHEBI:49883"/>
    </ligand>
</feature>
<dbReference type="PANTHER" id="PTHR38839:SF6">
    <property type="entry name" value="TRANSCRIPTIONAL REGULATOR WHIB1"/>
    <property type="match status" value="1"/>
</dbReference>
<evidence type="ECO:0000256" key="12">
    <source>
        <dbReference type="SAM" id="MobiDB-lite"/>
    </source>
</evidence>
<keyword evidence="11" id="KW-0963">Cytoplasm</keyword>
<organism evidence="14 15">
    <name type="scientific">Nonomuraea spiralis</name>
    <dbReference type="NCBI Taxonomy" id="46182"/>
    <lineage>
        <taxon>Bacteria</taxon>
        <taxon>Bacillati</taxon>
        <taxon>Actinomycetota</taxon>
        <taxon>Actinomycetes</taxon>
        <taxon>Streptosporangiales</taxon>
        <taxon>Streptosporangiaceae</taxon>
        <taxon>Nonomuraea</taxon>
    </lineage>
</organism>
<keyword evidence="15" id="KW-1185">Reference proteome</keyword>
<comment type="function">
    <text evidence="11">Acts as a transcriptional regulator. Probably redox-responsive. The apo- but not holo-form probably binds DNA.</text>
</comment>
<comment type="subcellular location">
    <subcellularLocation>
        <location evidence="1 11">Cytoplasm</location>
    </subcellularLocation>
</comment>
<keyword evidence="10 11" id="KW-0804">Transcription</keyword>
<evidence type="ECO:0000313" key="14">
    <source>
        <dbReference type="EMBL" id="MFB9201187.1"/>
    </source>
</evidence>
<dbReference type="InterPro" id="IPR034768">
    <property type="entry name" value="4FE4S_WBL"/>
</dbReference>
<dbReference type="Proteomes" id="UP001589647">
    <property type="component" value="Unassembled WGS sequence"/>
</dbReference>
<feature type="binding site" evidence="11">
    <location>
        <position position="12"/>
    </location>
    <ligand>
        <name>[4Fe-4S] cluster</name>
        <dbReference type="ChEBI" id="CHEBI:49883"/>
    </ligand>
</feature>
<evidence type="ECO:0000256" key="9">
    <source>
        <dbReference type="ARBA" id="ARBA00023157"/>
    </source>
</evidence>
<feature type="region of interest" description="Disordered" evidence="12">
    <location>
        <begin position="60"/>
        <end position="94"/>
    </location>
</feature>
<evidence type="ECO:0000256" key="6">
    <source>
        <dbReference type="ARBA" id="ARBA00023014"/>
    </source>
</evidence>
<dbReference type="PROSITE" id="PS51674">
    <property type="entry name" value="4FE4S_WBL"/>
    <property type="match status" value="1"/>
</dbReference>
<feature type="binding site" evidence="11">
    <location>
        <position position="40"/>
    </location>
    <ligand>
        <name>[4Fe-4S] cluster</name>
        <dbReference type="ChEBI" id="CHEBI:49883"/>
    </ligand>
</feature>
<evidence type="ECO:0000256" key="4">
    <source>
        <dbReference type="ARBA" id="ARBA00022723"/>
    </source>
</evidence>
<evidence type="ECO:0000256" key="2">
    <source>
        <dbReference type="ARBA" id="ARBA00006597"/>
    </source>
</evidence>
<dbReference type="PANTHER" id="PTHR38839">
    <property type="entry name" value="TRANSCRIPTIONAL REGULATOR WHID-RELATED"/>
    <property type="match status" value="1"/>
</dbReference>
<keyword evidence="9 11" id="KW-1015">Disulfide bond</keyword>
<protein>
    <recommendedName>
        <fullName evidence="11">Transcriptional regulator WhiB</fullName>
    </recommendedName>
</protein>
<evidence type="ECO:0000256" key="10">
    <source>
        <dbReference type="ARBA" id="ARBA00023163"/>
    </source>
</evidence>
<feature type="binding site" evidence="11">
    <location>
        <position position="43"/>
    </location>
    <ligand>
        <name>[4Fe-4S] cluster</name>
        <dbReference type="ChEBI" id="CHEBI:49883"/>
    </ligand>
</feature>
<comment type="similarity">
    <text evidence="2 11">Belongs to the WhiB family.</text>
</comment>
<dbReference type="RefSeq" id="WP_221762519.1">
    <property type="nucleotide sequence ID" value="NZ_BMRC01000012.1"/>
</dbReference>
<evidence type="ECO:0000259" key="13">
    <source>
        <dbReference type="PROSITE" id="PS51674"/>
    </source>
</evidence>
<keyword evidence="4 11" id="KW-0479">Metal-binding</keyword>
<feature type="domain" description="4Fe-4S Wbl-type" evidence="13">
    <location>
        <begin position="11"/>
        <end position="73"/>
    </location>
</feature>
<reference evidence="14 15" key="1">
    <citation type="submission" date="2024-09" db="EMBL/GenBank/DDBJ databases">
        <authorList>
            <person name="Sun Q."/>
            <person name="Mori K."/>
        </authorList>
    </citation>
    <scope>NUCLEOTIDE SEQUENCE [LARGE SCALE GENOMIC DNA]</scope>
    <source>
        <strain evidence="14 15">CCM 3426</strain>
    </source>
</reference>